<organism evidence="2 3">
    <name type="scientific">Brevibacillus reuszeri</name>
    <dbReference type="NCBI Taxonomy" id="54915"/>
    <lineage>
        <taxon>Bacteria</taxon>
        <taxon>Bacillati</taxon>
        <taxon>Bacillota</taxon>
        <taxon>Bacilli</taxon>
        <taxon>Bacillales</taxon>
        <taxon>Paenibacillaceae</taxon>
        <taxon>Brevibacillus</taxon>
    </lineage>
</organism>
<dbReference type="Proteomes" id="UP000319578">
    <property type="component" value="Unassembled WGS sequence"/>
</dbReference>
<accession>A0A0K9YYL8</accession>
<dbReference type="Proteomes" id="UP000036834">
    <property type="component" value="Unassembled WGS sequence"/>
</dbReference>
<protein>
    <submittedName>
        <fullName evidence="2">Uncharacterized protein</fullName>
    </submittedName>
</protein>
<dbReference type="EMBL" id="BJON01000012">
    <property type="protein sequence ID" value="GED69409.1"/>
    <property type="molecule type" value="Genomic_DNA"/>
</dbReference>
<proteinExistence type="predicted"/>
<dbReference type="PATRIC" id="fig|54915.3.peg.6910"/>
<evidence type="ECO:0000313" key="1">
    <source>
        <dbReference type="EMBL" id="GED69409.1"/>
    </source>
</evidence>
<sequence length="149" mass="16759">MLKKGDKVVMHTCLAASIPAYQGKVWTCKSEESIAENGKPVVLLEGFQGPFTTEYLQKVNMPNVREPVLWFAEQMELKLQENDHKGGWENCGIFWLRGRLLEEANELSGVMYAGHNSESGLDLENIIREASDVANFAMMIADQARKRLA</sequence>
<evidence type="ECO:0000313" key="3">
    <source>
        <dbReference type="Proteomes" id="UP000036834"/>
    </source>
</evidence>
<dbReference type="RefSeq" id="WP_236699907.1">
    <property type="nucleotide sequence ID" value="NZ_BJON01000012.1"/>
</dbReference>
<comment type="caution">
    <text evidence="2">The sequence shown here is derived from an EMBL/GenBank/DDBJ whole genome shotgun (WGS) entry which is preliminary data.</text>
</comment>
<reference evidence="3" key="1">
    <citation type="submission" date="2015-07" db="EMBL/GenBank/DDBJ databases">
        <title>Genome sequencing project for genomic taxonomy and phylogenomics of Bacillus-like bacteria.</title>
        <authorList>
            <person name="Liu B."/>
            <person name="Wang J."/>
            <person name="Zhu Y."/>
            <person name="Liu G."/>
            <person name="Chen Q."/>
            <person name="Chen Z."/>
            <person name="Lan J."/>
            <person name="Che J."/>
            <person name="Ge C."/>
            <person name="Shi H."/>
            <person name="Pan Z."/>
            <person name="Liu X."/>
        </authorList>
    </citation>
    <scope>NUCLEOTIDE SEQUENCE [LARGE SCALE GENOMIC DNA]</scope>
    <source>
        <strain evidence="3">DSM 9887</strain>
    </source>
</reference>
<name>A0A0K9YYL8_9BACL</name>
<keyword evidence="4" id="KW-1185">Reference proteome</keyword>
<gene>
    <name evidence="2" type="ORF">ADS79_07385</name>
    <name evidence="1" type="ORF">BRE01_31110</name>
</gene>
<evidence type="ECO:0000313" key="4">
    <source>
        <dbReference type="Proteomes" id="UP000319578"/>
    </source>
</evidence>
<dbReference type="AlphaFoldDB" id="A0A0K9YYL8"/>
<reference evidence="1 4" key="3">
    <citation type="submission" date="2019-06" db="EMBL/GenBank/DDBJ databases">
        <title>Whole genome shotgun sequence of Brevibacillus reuszeri NBRC 15719.</title>
        <authorList>
            <person name="Hosoyama A."/>
            <person name="Uohara A."/>
            <person name="Ohji S."/>
            <person name="Ichikawa N."/>
        </authorList>
    </citation>
    <scope>NUCLEOTIDE SEQUENCE [LARGE SCALE GENOMIC DNA]</scope>
    <source>
        <strain evidence="1 4">NBRC 15719</strain>
    </source>
</reference>
<dbReference type="EMBL" id="LGIQ01000005">
    <property type="protein sequence ID" value="KNB73751.1"/>
    <property type="molecule type" value="Genomic_DNA"/>
</dbReference>
<evidence type="ECO:0000313" key="2">
    <source>
        <dbReference type="EMBL" id="KNB73751.1"/>
    </source>
</evidence>
<reference evidence="2" key="2">
    <citation type="submission" date="2015-07" db="EMBL/GenBank/DDBJ databases">
        <title>MeaNS - Measles Nucleotide Surveillance Program.</title>
        <authorList>
            <person name="Tran T."/>
            <person name="Druce J."/>
        </authorList>
    </citation>
    <scope>NUCLEOTIDE SEQUENCE</scope>
    <source>
        <strain evidence="2">DSM 9887</strain>
    </source>
</reference>
<dbReference type="STRING" id="54915.ADS79_07385"/>